<feature type="domain" description="IDEAL" evidence="1">
    <location>
        <begin position="36"/>
        <end position="72"/>
    </location>
</feature>
<reference evidence="3 4" key="1">
    <citation type="submission" date="2016-10" db="EMBL/GenBank/DDBJ databases">
        <title>Draft genome sequences of four alkaliphilic bacteria belonging to the Anaerobacillus genus.</title>
        <authorList>
            <person name="Bassil N.M."/>
            <person name="Lloyd J.R."/>
        </authorList>
    </citation>
    <scope>NUCLEOTIDE SEQUENCE [LARGE SCALE GENOMIC DNA]</scope>
    <source>
        <strain evidence="3 4">DSM 22531</strain>
    </source>
</reference>
<name>A0A1S2M8A7_9BACI</name>
<dbReference type="EMBL" id="MLQS01000030">
    <property type="protein sequence ID" value="OIJ18416.1"/>
    <property type="molecule type" value="Genomic_DNA"/>
</dbReference>
<dbReference type="Proteomes" id="UP000180057">
    <property type="component" value="Unassembled WGS sequence"/>
</dbReference>
<sequence>MEKFMINKKMLRKLSLMNNHREPSVEILDSLYAQMFLEVSIYRFQTSKLQKEIDHALKNGNKEEFAKLAEKYNEILFKYKDGIKFSKKGFELTIDLEEYVL</sequence>
<evidence type="ECO:0000259" key="1">
    <source>
        <dbReference type="SMART" id="SM00914"/>
    </source>
</evidence>
<protein>
    <recommendedName>
        <fullName evidence="1">IDEAL domain-containing protein</fullName>
    </recommendedName>
</protein>
<dbReference type="SMART" id="SM00914">
    <property type="entry name" value="IDEAL"/>
    <property type="match status" value="1"/>
</dbReference>
<dbReference type="EMBL" id="MLQS01000017">
    <property type="protein sequence ID" value="OIJ19895.1"/>
    <property type="molecule type" value="Genomic_DNA"/>
</dbReference>
<keyword evidence="4" id="KW-1185">Reference proteome</keyword>
<dbReference type="InterPro" id="IPR014957">
    <property type="entry name" value="IDEAL_dom"/>
</dbReference>
<proteinExistence type="predicted"/>
<evidence type="ECO:0000313" key="3">
    <source>
        <dbReference type="EMBL" id="OIJ19895.1"/>
    </source>
</evidence>
<dbReference type="RefSeq" id="WP_071390021.1">
    <property type="nucleotide sequence ID" value="NZ_MLQS01000017.1"/>
</dbReference>
<accession>A0A1S2M8A7</accession>
<dbReference type="Pfam" id="PF08858">
    <property type="entry name" value="IDEAL"/>
    <property type="match status" value="1"/>
</dbReference>
<dbReference type="InterPro" id="IPR027393">
    <property type="entry name" value="Virus_scaffolding_prot_C"/>
</dbReference>
<comment type="caution">
    <text evidence="3">The sequence shown here is derived from an EMBL/GenBank/DDBJ whole genome shotgun (WGS) entry which is preliminary data.</text>
</comment>
<dbReference type="AlphaFoldDB" id="A0A1S2M8A7"/>
<dbReference type="OrthoDB" id="2878915at2"/>
<gene>
    <name evidence="3" type="ORF">BKP45_12650</name>
    <name evidence="2" type="ORF">BKP45_18365</name>
</gene>
<dbReference type="Gene3D" id="4.10.810.10">
    <property type="entry name" value="Virus Scaffolding Protein, Chain A"/>
    <property type="match status" value="1"/>
</dbReference>
<evidence type="ECO:0000313" key="2">
    <source>
        <dbReference type="EMBL" id="OIJ18416.1"/>
    </source>
</evidence>
<organism evidence="3 4">
    <name type="scientific">Anaerobacillus alkalidiazotrophicus</name>
    <dbReference type="NCBI Taxonomy" id="472963"/>
    <lineage>
        <taxon>Bacteria</taxon>
        <taxon>Bacillati</taxon>
        <taxon>Bacillota</taxon>
        <taxon>Bacilli</taxon>
        <taxon>Bacillales</taxon>
        <taxon>Bacillaceae</taxon>
        <taxon>Anaerobacillus</taxon>
    </lineage>
</organism>
<evidence type="ECO:0000313" key="4">
    <source>
        <dbReference type="Proteomes" id="UP000180057"/>
    </source>
</evidence>